<evidence type="ECO:0000313" key="1">
    <source>
        <dbReference type="EMBL" id="KID50202.1"/>
    </source>
</evidence>
<sequence length="39" mass="4957">MKYVAKKQHFAYFFYAKKQHNKRMFLKNNKNMRDRKFGI</sequence>
<protein>
    <submittedName>
        <fullName evidence="1">Uncharacterized protein</fullName>
    </submittedName>
</protein>
<dbReference type="EMBL" id="AUZI01000007">
    <property type="protein sequence ID" value="KID50202.1"/>
    <property type="molecule type" value="Genomic_DNA"/>
</dbReference>
<comment type="caution">
    <text evidence="1">The sequence shown here is derived from an EMBL/GenBank/DDBJ whole genome shotgun (WGS) entry which is preliminary data.</text>
</comment>
<dbReference type="PATRIC" id="fig|1226633.4.peg.143"/>
<reference evidence="1 2" key="1">
    <citation type="submission" date="2013-08" db="EMBL/GenBank/DDBJ databases">
        <title>An opportunistic ruminal bacterium that causes liver abscesses in cattle.</title>
        <authorList>
            <person name="Benahmed F.H."/>
            <person name="Rasmussen M."/>
            <person name="Harbottle H."/>
            <person name="Soppet D."/>
            <person name="Nagaraja T.G."/>
            <person name="Davidson M."/>
        </authorList>
    </citation>
    <scope>NUCLEOTIDE SEQUENCE [LARGE SCALE GENOMIC DNA]</scope>
    <source>
        <strain evidence="1 2">B35</strain>
    </source>
</reference>
<gene>
    <name evidence="1" type="ORF">C095_00745</name>
</gene>
<dbReference type="AlphaFoldDB" id="A0A0B4FRU1"/>
<proteinExistence type="predicted"/>
<name>A0A0B4FRU1_9FUSO</name>
<dbReference type="Proteomes" id="UP000031184">
    <property type="component" value="Unassembled WGS sequence"/>
</dbReference>
<accession>A0A0B4FRU1</accession>
<evidence type="ECO:0000313" key="2">
    <source>
        <dbReference type="Proteomes" id="UP000031184"/>
    </source>
</evidence>
<organism evidence="1 2">
    <name type="scientific">Fusobacterium necrophorum subsp. funduliforme B35</name>
    <dbReference type="NCBI Taxonomy" id="1226633"/>
    <lineage>
        <taxon>Bacteria</taxon>
        <taxon>Fusobacteriati</taxon>
        <taxon>Fusobacteriota</taxon>
        <taxon>Fusobacteriia</taxon>
        <taxon>Fusobacteriales</taxon>
        <taxon>Fusobacteriaceae</taxon>
        <taxon>Fusobacterium</taxon>
    </lineage>
</organism>